<evidence type="ECO:0000313" key="1">
    <source>
        <dbReference type="EMBL" id="AAM79715.1"/>
    </source>
</evidence>
<sequence length="111" mass="12913">MIEVIIKKYLDEHLDVPSFFEHQKDEPARFIILEKTSGAKQNHLLSSTFAFQSYAESLYEAALLNDKVKQVIEQLDVLPQVSGVHLNADYNFTDTATKRYRYQAVFDINHY</sequence>
<proteinExistence type="predicted"/>
<dbReference type="AlphaFoldDB" id="A0A0H2UVB9"/>
<protein>
    <recommendedName>
        <fullName evidence="3">Phage protein</fullName>
    </recommendedName>
</protein>
<evidence type="ECO:0000313" key="2">
    <source>
        <dbReference type="Proteomes" id="UP000000564"/>
    </source>
</evidence>
<dbReference type="Proteomes" id="UP000000564">
    <property type="component" value="Chromosome"/>
</dbReference>
<accession>A0A0H2UVB9</accession>
<name>A0A0H2UVB9_STRP3</name>
<gene>
    <name evidence="1" type="ordered locus">SpyM3_1108</name>
</gene>
<dbReference type="KEGG" id="spg:SpyM3_1108"/>
<dbReference type="EMBL" id="AE014074">
    <property type="protein sequence ID" value="AAM79715.1"/>
    <property type="molecule type" value="Genomic_DNA"/>
</dbReference>
<organism evidence="1 2">
    <name type="scientific">Streptococcus pyogenes serotype M3 (strain ATCC BAA-595 / MGAS315)</name>
    <dbReference type="NCBI Taxonomy" id="198466"/>
    <lineage>
        <taxon>Bacteria</taxon>
        <taxon>Bacillati</taxon>
        <taxon>Bacillota</taxon>
        <taxon>Bacilli</taxon>
        <taxon>Lactobacillales</taxon>
        <taxon>Streptococcaceae</taxon>
        <taxon>Streptococcus</taxon>
    </lineage>
</organism>
<dbReference type="HOGENOM" id="CLU_2156998_0_0_9"/>
<reference evidence="1 2" key="1">
    <citation type="journal article" date="2002" name="Proc. Natl. Acad. Sci. U.S.A.">
        <title>Genome sequence of a serotype M3 strain of group A Streptococcus: phage-encoded toxins, the high-virulence phenotype, and clone emergence.</title>
        <authorList>
            <person name="Beres S.B."/>
            <person name="Sylva G.L."/>
            <person name="Barbian K.D."/>
            <person name="Lei B."/>
            <person name="Hoff J.S."/>
            <person name="Mammarella N.D."/>
            <person name="Liu M.Y."/>
            <person name="Smoot J.C."/>
            <person name="Porcella S.F."/>
            <person name="Parkins L.D."/>
            <person name="Campbell D.S."/>
            <person name="Smith T.M."/>
            <person name="McCormick J.K."/>
            <person name="Leung D.Y."/>
            <person name="Schlievert P.M."/>
            <person name="Musser J.M."/>
        </authorList>
    </citation>
    <scope>NUCLEOTIDE SEQUENCE [LARGE SCALE GENOMIC DNA]</scope>
    <source>
        <strain evidence="2">ATCC BAA-595 / MGAS315</strain>
    </source>
</reference>
<dbReference type="RefSeq" id="WP_000573598.1">
    <property type="nucleotide sequence ID" value="NC_004070.1"/>
</dbReference>
<evidence type="ECO:0008006" key="3">
    <source>
        <dbReference type="Google" id="ProtNLM"/>
    </source>
</evidence>